<reference evidence="1 2" key="1">
    <citation type="submission" date="2015-04" db="EMBL/GenBank/DDBJ databases">
        <title>Complete genome sequence of Schizopora paradoxa KUC8140, a cosmopolitan wood degrader in East Asia.</title>
        <authorList>
            <consortium name="DOE Joint Genome Institute"/>
            <person name="Min B."/>
            <person name="Park H."/>
            <person name="Jang Y."/>
            <person name="Kim J.-J."/>
            <person name="Kim K.H."/>
            <person name="Pangilinan J."/>
            <person name="Lipzen A."/>
            <person name="Riley R."/>
            <person name="Grigoriev I.V."/>
            <person name="Spatafora J.W."/>
            <person name="Choi I.-G."/>
        </authorList>
    </citation>
    <scope>NUCLEOTIDE SEQUENCE [LARGE SCALE GENOMIC DNA]</scope>
    <source>
        <strain evidence="1 2">KUC8140</strain>
    </source>
</reference>
<evidence type="ECO:0000313" key="1">
    <source>
        <dbReference type="EMBL" id="KLO11445.1"/>
    </source>
</evidence>
<sequence>MLSLSGPGLAPTTTTNSPACTHISTAEASTERPTCTEIKNICLQVRADRSAVVGLRNLSFEPAANFKFASSEVHFNDAIVVVLVVHQFTNCVGDLKLQKTKQIWPTDGLLDN</sequence>
<dbReference type="Proteomes" id="UP000053477">
    <property type="component" value="Unassembled WGS sequence"/>
</dbReference>
<protein>
    <submittedName>
        <fullName evidence="1">Uncharacterized protein</fullName>
    </submittedName>
</protein>
<dbReference type="InParanoid" id="A0A0H2RHR3"/>
<accession>A0A0H2RHR3</accession>
<organism evidence="1 2">
    <name type="scientific">Schizopora paradoxa</name>
    <dbReference type="NCBI Taxonomy" id="27342"/>
    <lineage>
        <taxon>Eukaryota</taxon>
        <taxon>Fungi</taxon>
        <taxon>Dikarya</taxon>
        <taxon>Basidiomycota</taxon>
        <taxon>Agaricomycotina</taxon>
        <taxon>Agaricomycetes</taxon>
        <taxon>Hymenochaetales</taxon>
        <taxon>Schizoporaceae</taxon>
        <taxon>Schizopora</taxon>
    </lineage>
</organism>
<name>A0A0H2RHR3_9AGAM</name>
<dbReference type="EMBL" id="KQ086000">
    <property type="protein sequence ID" value="KLO11445.1"/>
    <property type="molecule type" value="Genomic_DNA"/>
</dbReference>
<gene>
    <name evidence="1" type="ORF">SCHPADRAFT_942084</name>
</gene>
<proteinExistence type="predicted"/>
<dbReference type="AlphaFoldDB" id="A0A0H2RHR3"/>
<evidence type="ECO:0000313" key="2">
    <source>
        <dbReference type="Proteomes" id="UP000053477"/>
    </source>
</evidence>
<keyword evidence="2" id="KW-1185">Reference proteome</keyword>